<evidence type="ECO:0000313" key="3">
    <source>
        <dbReference type="EMBL" id="VDK26280.1"/>
    </source>
</evidence>
<dbReference type="Proteomes" id="UP000267096">
    <property type="component" value="Unassembled WGS sequence"/>
</dbReference>
<dbReference type="EMBL" id="UYRR01012248">
    <property type="protein sequence ID" value="VDK26280.1"/>
    <property type="molecule type" value="Genomic_DNA"/>
</dbReference>
<keyword evidence="4" id="KW-1185">Reference proteome</keyword>
<dbReference type="WBParaSite" id="ASIM_0000613801-mRNA-1">
    <property type="protein sequence ID" value="ASIM_0000613801-mRNA-1"/>
    <property type="gene ID" value="ASIM_0000613801"/>
</dbReference>
<name>A0A0M3JEU0_ANISI</name>
<sequence length="51" mass="5437">FQVAVTDLIEACKDSDVLVFVVPHQFLSGVCKQLNGHLKDGALAVSLIKVA</sequence>
<evidence type="ECO:0000313" key="5">
    <source>
        <dbReference type="WBParaSite" id="ASIM_0000613801-mRNA-1"/>
    </source>
</evidence>
<protein>
    <submittedName>
        <fullName evidence="5">NAD_Gly3P_dh_N domain-containing protein</fullName>
    </submittedName>
</protein>
<keyword evidence="1" id="KW-0520">NAD</keyword>
<dbReference type="Pfam" id="PF01210">
    <property type="entry name" value="NAD_Gly3P_dh_N"/>
    <property type="match status" value="1"/>
</dbReference>
<proteinExistence type="predicted"/>
<dbReference type="GO" id="GO:0046168">
    <property type="term" value="P:glycerol-3-phosphate catabolic process"/>
    <property type="evidence" value="ECO:0007669"/>
    <property type="project" value="InterPro"/>
</dbReference>
<feature type="domain" description="Glycerol-3-phosphate dehydrogenase NAD-dependent N-terminal" evidence="2">
    <location>
        <begin position="4"/>
        <end position="49"/>
    </location>
</feature>
<reference evidence="3 4" key="2">
    <citation type="submission" date="2018-11" db="EMBL/GenBank/DDBJ databases">
        <authorList>
            <consortium name="Pathogen Informatics"/>
        </authorList>
    </citation>
    <scope>NUCLEOTIDE SEQUENCE [LARGE SCALE GENOMIC DNA]</scope>
</reference>
<gene>
    <name evidence="3" type="ORF">ASIM_LOCUS5926</name>
</gene>
<dbReference type="InterPro" id="IPR011128">
    <property type="entry name" value="G3P_DH_NAD-dep_N"/>
</dbReference>
<dbReference type="OrthoDB" id="10263760at2759"/>
<dbReference type="Gene3D" id="3.40.50.720">
    <property type="entry name" value="NAD(P)-binding Rossmann-like Domain"/>
    <property type="match status" value="1"/>
</dbReference>
<organism evidence="5">
    <name type="scientific">Anisakis simplex</name>
    <name type="common">Herring worm</name>
    <dbReference type="NCBI Taxonomy" id="6269"/>
    <lineage>
        <taxon>Eukaryota</taxon>
        <taxon>Metazoa</taxon>
        <taxon>Ecdysozoa</taxon>
        <taxon>Nematoda</taxon>
        <taxon>Chromadorea</taxon>
        <taxon>Rhabditida</taxon>
        <taxon>Spirurina</taxon>
        <taxon>Ascaridomorpha</taxon>
        <taxon>Ascaridoidea</taxon>
        <taxon>Anisakidae</taxon>
        <taxon>Anisakis</taxon>
        <taxon>Anisakis simplex complex</taxon>
    </lineage>
</organism>
<dbReference type="GO" id="GO:0051287">
    <property type="term" value="F:NAD binding"/>
    <property type="evidence" value="ECO:0007669"/>
    <property type="project" value="InterPro"/>
</dbReference>
<evidence type="ECO:0000256" key="1">
    <source>
        <dbReference type="ARBA" id="ARBA00023027"/>
    </source>
</evidence>
<dbReference type="InterPro" id="IPR036291">
    <property type="entry name" value="NAD(P)-bd_dom_sf"/>
</dbReference>
<dbReference type="AlphaFoldDB" id="A0A0M3JEU0"/>
<dbReference type="GO" id="GO:0047952">
    <property type="term" value="F:glycerol-3-phosphate dehydrogenase [NAD(P)+] activity"/>
    <property type="evidence" value="ECO:0007669"/>
    <property type="project" value="TreeGrafter"/>
</dbReference>
<dbReference type="PANTHER" id="PTHR11728">
    <property type="entry name" value="GLYCEROL-3-PHOSPHATE DEHYDROGENASE"/>
    <property type="match status" value="1"/>
</dbReference>
<dbReference type="SUPFAM" id="SSF51735">
    <property type="entry name" value="NAD(P)-binding Rossmann-fold domains"/>
    <property type="match status" value="1"/>
</dbReference>
<accession>A0A0M3JEU0</accession>
<evidence type="ECO:0000313" key="4">
    <source>
        <dbReference type="Proteomes" id="UP000267096"/>
    </source>
</evidence>
<reference evidence="5" key="1">
    <citation type="submission" date="2017-02" db="UniProtKB">
        <authorList>
            <consortium name="WormBaseParasite"/>
        </authorList>
    </citation>
    <scope>IDENTIFICATION</scope>
</reference>
<dbReference type="PANTHER" id="PTHR11728:SF8">
    <property type="entry name" value="GLYCEROL-3-PHOSPHATE DEHYDROGENASE [NAD(+)]-RELATED"/>
    <property type="match status" value="1"/>
</dbReference>
<evidence type="ECO:0000259" key="2">
    <source>
        <dbReference type="Pfam" id="PF01210"/>
    </source>
</evidence>
<dbReference type="GO" id="GO:0005829">
    <property type="term" value="C:cytosol"/>
    <property type="evidence" value="ECO:0007669"/>
    <property type="project" value="TreeGrafter"/>
</dbReference>